<feature type="compositionally biased region" description="Polar residues" evidence="3">
    <location>
        <begin position="56"/>
        <end position="76"/>
    </location>
</feature>
<evidence type="ECO:0000313" key="5">
    <source>
        <dbReference type="EMBL" id="KIO27167.1"/>
    </source>
</evidence>
<dbReference type="Proteomes" id="UP000054248">
    <property type="component" value="Unassembled WGS sequence"/>
</dbReference>
<dbReference type="Gene3D" id="2.30.280.10">
    <property type="entry name" value="SRA-YDG"/>
    <property type="match status" value="1"/>
</dbReference>
<keyword evidence="6" id="KW-1185">Reference proteome</keyword>
<comment type="subcellular location">
    <subcellularLocation>
        <location evidence="2">Nucleus</location>
    </subcellularLocation>
</comment>
<dbReference type="SMART" id="SM00466">
    <property type="entry name" value="SRA"/>
    <property type="match status" value="1"/>
</dbReference>
<dbReference type="OrthoDB" id="2270193at2759"/>
<dbReference type="PANTHER" id="PTHR14140:SF27">
    <property type="entry name" value="OS04G0289800 PROTEIN"/>
    <property type="match status" value="1"/>
</dbReference>
<organism evidence="5 6">
    <name type="scientific">Tulasnella calospora MUT 4182</name>
    <dbReference type="NCBI Taxonomy" id="1051891"/>
    <lineage>
        <taxon>Eukaryota</taxon>
        <taxon>Fungi</taxon>
        <taxon>Dikarya</taxon>
        <taxon>Basidiomycota</taxon>
        <taxon>Agaricomycotina</taxon>
        <taxon>Agaricomycetes</taxon>
        <taxon>Cantharellales</taxon>
        <taxon>Tulasnellaceae</taxon>
        <taxon>Tulasnella</taxon>
    </lineage>
</organism>
<dbReference type="InterPro" id="IPR003105">
    <property type="entry name" value="SRA_YDG"/>
</dbReference>
<dbReference type="GO" id="GO:0044027">
    <property type="term" value="P:negative regulation of gene expression via chromosomal CpG island methylation"/>
    <property type="evidence" value="ECO:0007669"/>
    <property type="project" value="TreeGrafter"/>
</dbReference>
<proteinExistence type="predicted"/>
<protein>
    <recommendedName>
        <fullName evidence="4">YDG domain-containing protein</fullName>
    </recommendedName>
</protein>
<dbReference type="InterPro" id="IPR045134">
    <property type="entry name" value="UHRF1/2-like"/>
</dbReference>
<dbReference type="PANTHER" id="PTHR14140">
    <property type="entry name" value="E3 UBIQUITIN-PROTEIN LIGASE UHRF-RELATED"/>
    <property type="match status" value="1"/>
</dbReference>
<gene>
    <name evidence="5" type="ORF">M407DRAFT_233449</name>
</gene>
<evidence type="ECO:0000259" key="4">
    <source>
        <dbReference type="PROSITE" id="PS51015"/>
    </source>
</evidence>
<accession>A0A0C3M0I8</accession>
<dbReference type="GO" id="GO:0016567">
    <property type="term" value="P:protein ubiquitination"/>
    <property type="evidence" value="ECO:0007669"/>
    <property type="project" value="TreeGrafter"/>
</dbReference>
<name>A0A0C3M0I8_9AGAM</name>
<feature type="compositionally biased region" description="Acidic residues" evidence="3">
    <location>
        <begin position="174"/>
        <end position="195"/>
    </location>
</feature>
<feature type="region of interest" description="Disordered" evidence="3">
    <location>
        <begin position="53"/>
        <end position="76"/>
    </location>
</feature>
<evidence type="ECO:0000256" key="2">
    <source>
        <dbReference type="PROSITE-ProRule" id="PRU00358"/>
    </source>
</evidence>
<reference evidence="6" key="2">
    <citation type="submission" date="2015-01" db="EMBL/GenBank/DDBJ databases">
        <title>Evolutionary Origins and Diversification of the Mycorrhizal Mutualists.</title>
        <authorList>
            <consortium name="DOE Joint Genome Institute"/>
            <consortium name="Mycorrhizal Genomics Consortium"/>
            <person name="Kohler A."/>
            <person name="Kuo A."/>
            <person name="Nagy L.G."/>
            <person name="Floudas D."/>
            <person name="Copeland A."/>
            <person name="Barry K.W."/>
            <person name="Cichocki N."/>
            <person name="Veneault-Fourrey C."/>
            <person name="LaButti K."/>
            <person name="Lindquist E.A."/>
            <person name="Lipzen A."/>
            <person name="Lundell T."/>
            <person name="Morin E."/>
            <person name="Murat C."/>
            <person name="Riley R."/>
            <person name="Ohm R."/>
            <person name="Sun H."/>
            <person name="Tunlid A."/>
            <person name="Henrissat B."/>
            <person name="Grigoriev I.V."/>
            <person name="Hibbett D.S."/>
            <person name="Martin F."/>
        </authorList>
    </citation>
    <scope>NUCLEOTIDE SEQUENCE [LARGE SCALE GENOMIC DNA]</scope>
    <source>
        <strain evidence="6">MUT 4182</strain>
    </source>
</reference>
<evidence type="ECO:0000313" key="6">
    <source>
        <dbReference type="Proteomes" id="UP000054248"/>
    </source>
</evidence>
<dbReference type="InterPro" id="IPR036987">
    <property type="entry name" value="SRA-YDG_sf"/>
</dbReference>
<dbReference type="FunFam" id="2.30.280.10:FF:000005">
    <property type="entry name" value="E3 ubiquitin-protein ligase UHRF1"/>
    <property type="match status" value="1"/>
</dbReference>
<feature type="compositionally biased region" description="Basic and acidic residues" evidence="3">
    <location>
        <begin position="150"/>
        <end position="162"/>
    </location>
</feature>
<dbReference type="STRING" id="1051891.A0A0C3M0I8"/>
<dbReference type="EMBL" id="KN823013">
    <property type="protein sequence ID" value="KIO27167.1"/>
    <property type="molecule type" value="Genomic_DNA"/>
</dbReference>
<reference evidence="5 6" key="1">
    <citation type="submission" date="2014-04" db="EMBL/GenBank/DDBJ databases">
        <authorList>
            <consortium name="DOE Joint Genome Institute"/>
            <person name="Kuo A."/>
            <person name="Girlanda M."/>
            <person name="Perotto S."/>
            <person name="Kohler A."/>
            <person name="Nagy L.G."/>
            <person name="Floudas D."/>
            <person name="Copeland A."/>
            <person name="Barry K.W."/>
            <person name="Cichocki N."/>
            <person name="Veneault-Fourrey C."/>
            <person name="LaButti K."/>
            <person name="Lindquist E.A."/>
            <person name="Lipzen A."/>
            <person name="Lundell T."/>
            <person name="Morin E."/>
            <person name="Murat C."/>
            <person name="Sun H."/>
            <person name="Tunlid A."/>
            <person name="Henrissat B."/>
            <person name="Grigoriev I.V."/>
            <person name="Hibbett D.S."/>
            <person name="Martin F."/>
            <person name="Nordberg H.P."/>
            <person name="Cantor M.N."/>
            <person name="Hua S.X."/>
        </authorList>
    </citation>
    <scope>NUCLEOTIDE SEQUENCE [LARGE SCALE GENOMIC DNA]</scope>
    <source>
        <strain evidence="5 6">MUT 4182</strain>
    </source>
</reference>
<dbReference type="Pfam" id="PF02182">
    <property type="entry name" value="SAD_SRA"/>
    <property type="match status" value="1"/>
</dbReference>
<dbReference type="SUPFAM" id="SSF88697">
    <property type="entry name" value="PUA domain-like"/>
    <property type="match status" value="1"/>
</dbReference>
<keyword evidence="1 2" id="KW-0539">Nucleus</keyword>
<dbReference type="GO" id="GO:0061630">
    <property type="term" value="F:ubiquitin protein ligase activity"/>
    <property type="evidence" value="ECO:0007669"/>
    <property type="project" value="TreeGrafter"/>
</dbReference>
<evidence type="ECO:0000256" key="1">
    <source>
        <dbReference type="ARBA" id="ARBA00023242"/>
    </source>
</evidence>
<dbReference type="AlphaFoldDB" id="A0A0C3M0I8"/>
<dbReference type="GO" id="GO:0005634">
    <property type="term" value="C:nucleus"/>
    <property type="evidence" value="ECO:0007669"/>
    <property type="project" value="UniProtKB-SubCell"/>
</dbReference>
<dbReference type="InterPro" id="IPR015947">
    <property type="entry name" value="PUA-like_sf"/>
</dbReference>
<dbReference type="PROSITE" id="PS51015">
    <property type="entry name" value="YDG"/>
    <property type="match status" value="1"/>
</dbReference>
<feature type="domain" description="YDG" evidence="4">
    <location>
        <begin position="1"/>
        <end position="142"/>
    </location>
</feature>
<evidence type="ECO:0000256" key="3">
    <source>
        <dbReference type="SAM" id="MobiDB-lite"/>
    </source>
</evidence>
<feature type="region of interest" description="Disordered" evidence="3">
    <location>
        <begin position="146"/>
        <end position="213"/>
    </location>
</feature>
<sequence>MHCSTDAVHAPTVAGIAGNRNLGAWSIALSGGYEDDVDLGYAFTFTGAGGRDLKGTKQNPKNLRTAPQSKDQSWETNPLNAALKKSSETKKPVRVIRGYKLHSKYAPAEGYRYDGLYTVEKAWMEKGLNKGGFMVCKYALKRMAGQPALPERDLEAEAEARKGQKQTGSSKDIESEDDASEYPETEDMEPEEEDAITTPPEPAHSQMEAEEDE</sequence>
<dbReference type="HOGENOM" id="CLU_090083_1_1_1"/>